<evidence type="ECO:0000256" key="1">
    <source>
        <dbReference type="SAM" id="Phobius"/>
    </source>
</evidence>
<accession>D6XXA5</accession>
<dbReference type="RefSeq" id="WP_013171391.1">
    <property type="nucleotide sequence ID" value="NC_014219.1"/>
</dbReference>
<keyword evidence="4" id="KW-1185">Reference proteome</keyword>
<feature type="chain" id="PRO_5003090707" evidence="2">
    <location>
        <begin position="20"/>
        <end position="221"/>
    </location>
</feature>
<feature type="transmembrane region" description="Helical" evidence="1">
    <location>
        <begin position="58"/>
        <end position="75"/>
    </location>
</feature>
<organism evidence="3 4">
    <name type="scientific">Bacillus selenitireducens (strain ATCC 700615 / DSM 15326 / MLS10)</name>
    <dbReference type="NCBI Taxonomy" id="439292"/>
    <lineage>
        <taxon>Bacteria</taxon>
        <taxon>Bacillati</taxon>
        <taxon>Bacillota</taxon>
        <taxon>Bacilli</taxon>
        <taxon>Bacillales</taxon>
        <taxon>Bacillaceae</taxon>
        <taxon>Salisediminibacterium</taxon>
    </lineage>
</organism>
<dbReference type="HOGENOM" id="CLU_1275578_0_0_9"/>
<feature type="transmembrane region" description="Helical" evidence="1">
    <location>
        <begin position="35"/>
        <end position="52"/>
    </location>
</feature>
<dbReference type="OrthoDB" id="9835109at2"/>
<keyword evidence="1" id="KW-0812">Transmembrane</keyword>
<protein>
    <submittedName>
        <fullName evidence="3">Uncharacterized protein</fullName>
    </submittedName>
</protein>
<keyword evidence="1" id="KW-1133">Transmembrane helix</keyword>
<reference evidence="3" key="1">
    <citation type="submission" date="2009-10" db="EMBL/GenBank/DDBJ databases">
        <title>Complete sequence of Bacillus selenitireducens MLS10.</title>
        <authorList>
            <consortium name="US DOE Joint Genome Institute"/>
            <person name="Lucas S."/>
            <person name="Copeland A."/>
            <person name="Lapidus A."/>
            <person name="Glavina del Rio T."/>
            <person name="Dalin E."/>
            <person name="Tice H."/>
            <person name="Bruce D."/>
            <person name="Goodwin L."/>
            <person name="Pitluck S."/>
            <person name="Sims D."/>
            <person name="Brettin T."/>
            <person name="Detter J.C."/>
            <person name="Han C."/>
            <person name="Larimer F."/>
            <person name="Land M."/>
            <person name="Hauser L."/>
            <person name="Kyrpides N."/>
            <person name="Ovchinnikova G."/>
            <person name="Stolz J."/>
        </authorList>
    </citation>
    <scope>NUCLEOTIDE SEQUENCE [LARGE SCALE GENOMIC DNA]</scope>
    <source>
        <strain evidence="3">MLS10</strain>
    </source>
</reference>
<evidence type="ECO:0000313" key="3">
    <source>
        <dbReference type="EMBL" id="ADH97962.1"/>
    </source>
</evidence>
<dbReference type="Proteomes" id="UP000000271">
    <property type="component" value="Chromosome"/>
</dbReference>
<name>D6XXA5_BACIE</name>
<keyword evidence="2" id="KW-0732">Signal</keyword>
<evidence type="ECO:0000256" key="2">
    <source>
        <dbReference type="SAM" id="SignalP"/>
    </source>
</evidence>
<evidence type="ECO:0000313" key="4">
    <source>
        <dbReference type="Proteomes" id="UP000000271"/>
    </source>
</evidence>
<proteinExistence type="predicted"/>
<dbReference type="KEGG" id="bse:Bsel_0423"/>
<dbReference type="AlphaFoldDB" id="D6XXA5"/>
<gene>
    <name evidence="3" type="ordered locus">Bsel_0423</name>
</gene>
<dbReference type="EMBL" id="CP001791">
    <property type="protein sequence ID" value="ADH97962.1"/>
    <property type="molecule type" value="Genomic_DNA"/>
</dbReference>
<keyword evidence="1" id="KW-0472">Membrane</keyword>
<feature type="signal peptide" evidence="2">
    <location>
        <begin position="1"/>
        <end position="19"/>
    </location>
</feature>
<feature type="transmembrane region" description="Helical" evidence="1">
    <location>
        <begin position="179"/>
        <end position="202"/>
    </location>
</feature>
<dbReference type="STRING" id="439292.Bsel_0423"/>
<sequence length="221" mass="25407">MLNLSMTLMLMGVTSAVEAANVKMKRGVYIRGSKVGFRVVMLGIVAFLALFFREDPYVQGLMAFLLVLVAAEMLIPYERMVIQIRNGTHRESYEELVRVLREAGYGYEVETDRFDNAVYRIPSLGKAQIIVKEKEAYIREAFSDRTEVVAVSTGYGNPLNEVMETYIHRMREKRADRSFTRTIQVFLGVAAIFAILAGLFFFQAWQSPWEYPNQRIDELFD</sequence>